<sequence length="820" mass="93556">MPPRKRKCFDNLVGLLNPIQQHNVEGQAQVHHTAFFSNGASSSLINVSVPPKKRGQVELSSCPSTETIQQAKKDATDSVHTSKSGASAYLEPFREHEADFLSGFNRRQPAPFRCSECFCASLLCELCLIGSDKHMPFHRTEVWNGKFFSQAPLASLGHVISFHKGLLLCPERPRDWKPTNLAVIDVNGVHDVKICFCYYQSRPTIVQQLTYSRLWPATVGSPSTAFTFAVLEDFHHHTLTSRKSAHDYWQTLCRKAVLTQNILKFKHMVITGIMAVVCEHDCFRPGGQNDLQLGEKFANADYALHGALTWLPIPDKVTHTYDIVCQYSKNIQTRWSKHFLKDVPLLDRLVHSIPKKHIVGHKEECQIRYSCNYLEGFGCVYGEGIEAIWAEDNQQSSSLQEMNAGSRHEVTEDNHMDWNSRKVQRLLLSRTTFQQFIQGLEHYQEAVGGTWIQALMRFTRVFGLVFIRPSTKKAQIYQKLNNQEIANEGTALSSEDESVPLHGHVRLIHTGIQLQQAQRALICKAEEANETGNLDKLEAARLRLTHDIARWRKFRKCCIPDLNYEDEGPEDIDSDSPESEVLGLPSDYPTTAQRKETGLQAFVSLEIQLRTGQADDALETLREAIRVESTLITQKKIHARGIGPNTRAENQIRQAFKKDPRQDALFAENFAPINIESNLWMKNSMKTLELGDGKRVEPWFWKKGLSKYSLNSNDWLLEIDRTRWFKSRTLMLRWREELNMRKADFGRLLKAFTRMGQAWTSVADSASANETTTILDVHAKKAYAYKMANYFEQKANETSSLFDKVLEAEMTTNIDLQHPE</sequence>
<protein>
    <recommendedName>
        <fullName evidence="4">CxC2-like cysteine cluster KDZ transposase-associated domain-containing protein</fullName>
    </recommendedName>
</protein>
<dbReference type="OrthoDB" id="3257768at2759"/>
<accession>A0A0C9UHJ8</accession>
<keyword evidence="3" id="KW-1185">Reference proteome</keyword>
<feature type="compositionally biased region" description="Acidic residues" evidence="1">
    <location>
        <begin position="565"/>
        <end position="578"/>
    </location>
</feature>
<name>A0A0C9UHJ8_SPHS4</name>
<dbReference type="Pfam" id="PF18758">
    <property type="entry name" value="KDZ"/>
    <property type="match status" value="1"/>
</dbReference>
<evidence type="ECO:0008006" key="4">
    <source>
        <dbReference type="Google" id="ProtNLM"/>
    </source>
</evidence>
<proteinExistence type="predicted"/>
<dbReference type="EMBL" id="KN837451">
    <property type="protein sequence ID" value="KIJ24871.1"/>
    <property type="molecule type" value="Genomic_DNA"/>
</dbReference>
<dbReference type="InterPro" id="IPR040521">
    <property type="entry name" value="KDZ"/>
</dbReference>
<organism evidence="2 3">
    <name type="scientific">Sphaerobolus stellatus (strain SS14)</name>
    <dbReference type="NCBI Taxonomy" id="990650"/>
    <lineage>
        <taxon>Eukaryota</taxon>
        <taxon>Fungi</taxon>
        <taxon>Dikarya</taxon>
        <taxon>Basidiomycota</taxon>
        <taxon>Agaricomycotina</taxon>
        <taxon>Agaricomycetes</taxon>
        <taxon>Phallomycetidae</taxon>
        <taxon>Geastrales</taxon>
        <taxon>Sphaerobolaceae</taxon>
        <taxon>Sphaerobolus</taxon>
    </lineage>
</organism>
<evidence type="ECO:0000313" key="3">
    <source>
        <dbReference type="Proteomes" id="UP000054279"/>
    </source>
</evidence>
<evidence type="ECO:0000313" key="2">
    <source>
        <dbReference type="EMBL" id="KIJ24871.1"/>
    </source>
</evidence>
<feature type="region of interest" description="Disordered" evidence="1">
    <location>
        <begin position="565"/>
        <end position="584"/>
    </location>
</feature>
<dbReference type="HOGENOM" id="CLU_003703_13_0_1"/>
<dbReference type="Proteomes" id="UP000054279">
    <property type="component" value="Unassembled WGS sequence"/>
</dbReference>
<evidence type="ECO:0000256" key="1">
    <source>
        <dbReference type="SAM" id="MobiDB-lite"/>
    </source>
</evidence>
<dbReference type="AlphaFoldDB" id="A0A0C9UHJ8"/>
<gene>
    <name evidence="2" type="ORF">M422DRAFT_274265</name>
</gene>
<reference evidence="2 3" key="1">
    <citation type="submission" date="2014-06" db="EMBL/GenBank/DDBJ databases">
        <title>Evolutionary Origins and Diversification of the Mycorrhizal Mutualists.</title>
        <authorList>
            <consortium name="DOE Joint Genome Institute"/>
            <consortium name="Mycorrhizal Genomics Consortium"/>
            <person name="Kohler A."/>
            <person name="Kuo A."/>
            <person name="Nagy L.G."/>
            <person name="Floudas D."/>
            <person name="Copeland A."/>
            <person name="Barry K.W."/>
            <person name="Cichocki N."/>
            <person name="Veneault-Fourrey C."/>
            <person name="LaButti K."/>
            <person name="Lindquist E.A."/>
            <person name="Lipzen A."/>
            <person name="Lundell T."/>
            <person name="Morin E."/>
            <person name="Murat C."/>
            <person name="Riley R."/>
            <person name="Ohm R."/>
            <person name="Sun H."/>
            <person name="Tunlid A."/>
            <person name="Henrissat B."/>
            <person name="Grigoriev I.V."/>
            <person name="Hibbett D.S."/>
            <person name="Martin F."/>
        </authorList>
    </citation>
    <scope>NUCLEOTIDE SEQUENCE [LARGE SCALE GENOMIC DNA]</scope>
    <source>
        <strain evidence="2 3">SS14</strain>
    </source>
</reference>